<protein>
    <submittedName>
        <fullName evidence="1">Uncharacterized protein</fullName>
    </submittedName>
</protein>
<comment type="caution">
    <text evidence="1">The sequence shown here is derived from an EMBL/GenBank/DDBJ whole genome shotgun (WGS) entry which is preliminary data.</text>
</comment>
<dbReference type="EMBL" id="VSSQ01009591">
    <property type="protein sequence ID" value="MPM42065.1"/>
    <property type="molecule type" value="Genomic_DNA"/>
</dbReference>
<accession>A0A644ZMD4</accession>
<gene>
    <name evidence="1" type="ORF">SDC9_88727</name>
</gene>
<organism evidence="1">
    <name type="scientific">bioreactor metagenome</name>
    <dbReference type="NCBI Taxonomy" id="1076179"/>
    <lineage>
        <taxon>unclassified sequences</taxon>
        <taxon>metagenomes</taxon>
        <taxon>ecological metagenomes</taxon>
    </lineage>
</organism>
<reference evidence="1" key="1">
    <citation type="submission" date="2019-08" db="EMBL/GenBank/DDBJ databases">
        <authorList>
            <person name="Kucharzyk K."/>
            <person name="Murdoch R.W."/>
            <person name="Higgins S."/>
            <person name="Loffler F."/>
        </authorList>
    </citation>
    <scope>NUCLEOTIDE SEQUENCE</scope>
</reference>
<evidence type="ECO:0000313" key="1">
    <source>
        <dbReference type="EMBL" id="MPM42065.1"/>
    </source>
</evidence>
<sequence>MRENKIARLESKLAENSQKTKLLILSLSDIKSIGNAAETYKHAGPSSSDGIHGVVKGADGVIKIEASNTGLNIHEMRHVG</sequence>
<name>A0A644ZMD4_9ZZZZ</name>
<dbReference type="AlphaFoldDB" id="A0A644ZMD4"/>
<proteinExistence type="predicted"/>